<keyword evidence="2" id="KW-1185">Reference proteome</keyword>
<organism evidence="1 2">
    <name type="scientific">Blattamonas nauphoetae</name>
    <dbReference type="NCBI Taxonomy" id="2049346"/>
    <lineage>
        <taxon>Eukaryota</taxon>
        <taxon>Metamonada</taxon>
        <taxon>Preaxostyla</taxon>
        <taxon>Oxymonadida</taxon>
        <taxon>Blattamonas</taxon>
    </lineage>
</organism>
<protein>
    <submittedName>
        <fullName evidence="1">Uncharacterized protein</fullName>
    </submittedName>
</protein>
<name>A0ABQ9YJD9_9EUKA</name>
<sequence>MKSFVKSIVNAEGLEKDPNTGQVESAGRLRSFGVNVCRRGLQTLKSVDASFFILRLLSIALLLWCRQCWKNNTPLISQTKLNDLSWSVMDEKTEIGDGNKVGTATFAFDEAADVKTKSVIPLFINDESSQKAEACHRIPSFSTSFVRCGPLS</sequence>
<proteinExistence type="predicted"/>
<accession>A0ABQ9YJD9</accession>
<evidence type="ECO:0000313" key="1">
    <source>
        <dbReference type="EMBL" id="KAK2963877.1"/>
    </source>
</evidence>
<gene>
    <name evidence="1" type="ORF">BLNAU_954</name>
</gene>
<comment type="caution">
    <text evidence="1">The sequence shown here is derived from an EMBL/GenBank/DDBJ whole genome shotgun (WGS) entry which is preliminary data.</text>
</comment>
<reference evidence="1 2" key="1">
    <citation type="journal article" date="2022" name="bioRxiv">
        <title>Genomics of Preaxostyla Flagellates Illuminates Evolutionary Transitions and the Path Towards Mitochondrial Loss.</title>
        <authorList>
            <person name="Novak L.V.F."/>
            <person name="Treitli S.C."/>
            <person name="Pyrih J."/>
            <person name="Halakuc P."/>
            <person name="Pipaliya S.V."/>
            <person name="Vacek V."/>
            <person name="Brzon O."/>
            <person name="Soukal P."/>
            <person name="Eme L."/>
            <person name="Dacks J.B."/>
            <person name="Karnkowska A."/>
            <person name="Elias M."/>
            <person name="Hampl V."/>
        </authorList>
    </citation>
    <scope>NUCLEOTIDE SEQUENCE [LARGE SCALE GENOMIC DNA]</scope>
    <source>
        <strain evidence="1">NAU3</strain>
        <tissue evidence="1">Gut</tissue>
    </source>
</reference>
<dbReference type="Proteomes" id="UP001281761">
    <property type="component" value="Unassembled WGS sequence"/>
</dbReference>
<evidence type="ECO:0000313" key="2">
    <source>
        <dbReference type="Proteomes" id="UP001281761"/>
    </source>
</evidence>
<dbReference type="EMBL" id="JARBJD010000004">
    <property type="protein sequence ID" value="KAK2963877.1"/>
    <property type="molecule type" value="Genomic_DNA"/>
</dbReference>